<dbReference type="EMBL" id="KI692169">
    <property type="protein sequence ID" value="ETM49612.1"/>
    <property type="molecule type" value="Genomic_DNA"/>
</dbReference>
<feature type="compositionally biased region" description="Low complexity" evidence="1">
    <location>
        <begin position="267"/>
        <end position="279"/>
    </location>
</feature>
<evidence type="ECO:0000256" key="1">
    <source>
        <dbReference type="SAM" id="MobiDB-lite"/>
    </source>
</evidence>
<organism evidence="2">
    <name type="scientific">Phytophthora nicotianae</name>
    <name type="common">Potato buckeye rot agent</name>
    <name type="synonym">Phytophthora parasitica</name>
    <dbReference type="NCBI Taxonomy" id="4792"/>
    <lineage>
        <taxon>Eukaryota</taxon>
        <taxon>Sar</taxon>
        <taxon>Stramenopiles</taxon>
        <taxon>Oomycota</taxon>
        <taxon>Peronosporomycetes</taxon>
        <taxon>Peronosporales</taxon>
        <taxon>Peronosporaceae</taxon>
        <taxon>Phytophthora</taxon>
    </lineage>
</organism>
<reference evidence="2" key="1">
    <citation type="submission" date="2013-11" db="EMBL/GenBank/DDBJ databases">
        <title>The Genome Sequence of Phytophthora parasitica IAC_01/95.</title>
        <authorList>
            <consortium name="The Broad Institute Genomics Platform"/>
            <person name="Russ C."/>
            <person name="Tyler B."/>
            <person name="Panabieres F."/>
            <person name="Shan W."/>
            <person name="Tripathy S."/>
            <person name="Grunwald N."/>
            <person name="Machado M."/>
            <person name="Johnson C.S."/>
            <person name="Arredondo F."/>
            <person name="Hong C."/>
            <person name="Coffey M."/>
            <person name="Young S.K."/>
            <person name="Zeng Q."/>
            <person name="Gargeya S."/>
            <person name="Fitzgerald M."/>
            <person name="Abouelleil A."/>
            <person name="Alvarado L."/>
            <person name="Chapman S.B."/>
            <person name="Gainer-Dewar J."/>
            <person name="Goldberg J."/>
            <person name="Griggs A."/>
            <person name="Gujja S."/>
            <person name="Hansen M."/>
            <person name="Howarth C."/>
            <person name="Imamovic A."/>
            <person name="Ireland A."/>
            <person name="Larimer J."/>
            <person name="McCowan C."/>
            <person name="Murphy C."/>
            <person name="Pearson M."/>
            <person name="Poon T.W."/>
            <person name="Priest M."/>
            <person name="Roberts A."/>
            <person name="Saif S."/>
            <person name="Shea T."/>
            <person name="Sykes S."/>
            <person name="Wortman J."/>
            <person name="Nusbaum C."/>
            <person name="Birren B."/>
        </authorList>
    </citation>
    <scope>NUCLEOTIDE SEQUENCE [LARGE SCALE GENOMIC DNA]</scope>
    <source>
        <strain evidence="2">IAC_01/95</strain>
    </source>
</reference>
<proteinExistence type="predicted"/>
<evidence type="ECO:0000313" key="2">
    <source>
        <dbReference type="EMBL" id="ETM49612.1"/>
    </source>
</evidence>
<name>W2NLU1_PHYNI</name>
<dbReference type="VEuPathDB" id="FungiDB:PPTG_21274"/>
<dbReference type="Proteomes" id="UP000054532">
    <property type="component" value="Unassembled WGS sequence"/>
</dbReference>
<feature type="region of interest" description="Disordered" evidence="1">
    <location>
        <begin position="267"/>
        <end position="286"/>
    </location>
</feature>
<dbReference type="VEuPathDB" id="FungiDB:PPTG_02482"/>
<dbReference type="AlphaFoldDB" id="W2NLU1"/>
<protein>
    <submittedName>
        <fullName evidence="2">Uncharacterized protein</fullName>
    </submittedName>
</protein>
<gene>
    <name evidence="2" type="ORF">L914_06183</name>
</gene>
<sequence length="307" mass="33651">MRNLPRAWYRKKEPAATIDKDAETAKAGKGAVNMMKNSVKEEMEGISSKSGTNGLRIYQHKKEVLPTRKKRKVEEIYYQSDDSACGDDDKSERLEYMPRKCSSKHIEELHSMVLEQDEITDVVPPFPSKPIESWEKFESVLKEYKRKDNLNTILDTFVFVVQSCYGSKCMLAASASPLMALQTYKGLGFGGEVTPNLSAISDCRRHPAGRTATSLAVREREEGVTGTGGCCASSPVRGRFELEAPGSSSRVYRDPVSGSGVVSAALDSAAEQEASSSSSMGDILDVRPIVDGDTAVGVQHRRAMHES</sequence>
<accession>W2NLU1</accession>